<dbReference type="RefSeq" id="WP_104420338.1">
    <property type="nucleotide sequence ID" value="NZ_PTJC01000006.1"/>
</dbReference>
<name>A0A2S6I3V2_9BACT</name>
<feature type="domain" description="Methyltransferase type 11" evidence="4">
    <location>
        <begin position="35"/>
        <end position="123"/>
    </location>
</feature>
<dbReference type="AlphaFoldDB" id="A0A2S6I3V2"/>
<dbReference type="InterPro" id="IPR051052">
    <property type="entry name" value="Diverse_substrate_MTase"/>
</dbReference>
<proteinExistence type="inferred from homology"/>
<dbReference type="GO" id="GO:0032259">
    <property type="term" value="P:methylation"/>
    <property type="evidence" value="ECO:0007669"/>
    <property type="project" value="UniProtKB-KW"/>
</dbReference>
<dbReference type="CDD" id="cd02440">
    <property type="entry name" value="AdoMet_MTases"/>
    <property type="match status" value="1"/>
</dbReference>
<dbReference type="PANTHER" id="PTHR44942:SF4">
    <property type="entry name" value="METHYLTRANSFERASE TYPE 11 DOMAIN-CONTAINING PROTEIN"/>
    <property type="match status" value="1"/>
</dbReference>
<comment type="similarity">
    <text evidence="1">Belongs to the methyltransferase superfamily.</text>
</comment>
<dbReference type="SUPFAM" id="SSF53335">
    <property type="entry name" value="S-adenosyl-L-methionine-dependent methyltransferases"/>
    <property type="match status" value="1"/>
</dbReference>
<accession>A0A2S6I3V2</accession>
<keyword evidence="3 5" id="KW-0808">Transferase</keyword>
<sequence length="243" mass="27220">MYDDFKANIYAGYRPELHDVPLSHYFGERVFGRGVDVGCGVGHSARALLNHCWEVTALDNSRAMLAKAKPEPRIRYRRWSGGRWPVADKSVDVITFAGSLFYLDGGAALQEIRRVGKPGSHVVVYDYRFDPRPFLSALGVGPFEPPVNAYRWDCQLPVDETGTVSKLQDLKSEVLLIMEAQQLAYTILAEDWCRTLLSAKFGSENPAEELTARLAGRYAVGDRIPVDFKLISFHYRLHPGAAD</sequence>
<protein>
    <submittedName>
        <fullName evidence="5">Methyltransferase family protein</fullName>
    </submittedName>
</protein>
<dbReference type="EMBL" id="PTJC01000006">
    <property type="protein sequence ID" value="PPK85856.1"/>
    <property type="molecule type" value="Genomic_DNA"/>
</dbReference>
<dbReference type="PANTHER" id="PTHR44942">
    <property type="entry name" value="METHYLTRANSF_11 DOMAIN-CONTAINING PROTEIN"/>
    <property type="match status" value="1"/>
</dbReference>
<evidence type="ECO:0000256" key="1">
    <source>
        <dbReference type="ARBA" id="ARBA00008361"/>
    </source>
</evidence>
<dbReference type="Pfam" id="PF08241">
    <property type="entry name" value="Methyltransf_11"/>
    <property type="match status" value="1"/>
</dbReference>
<dbReference type="OrthoDB" id="9789123at2"/>
<evidence type="ECO:0000259" key="4">
    <source>
        <dbReference type="Pfam" id="PF08241"/>
    </source>
</evidence>
<reference evidence="5 6" key="1">
    <citation type="submission" date="2018-02" db="EMBL/GenBank/DDBJ databases">
        <title>Genomic Encyclopedia of Archaeal and Bacterial Type Strains, Phase II (KMG-II): from individual species to whole genera.</title>
        <authorList>
            <person name="Goeker M."/>
        </authorList>
    </citation>
    <scope>NUCLEOTIDE SEQUENCE [LARGE SCALE GENOMIC DNA]</scope>
    <source>
        <strain evidence="5 6">DSM 29526</strain>
    </source>
</reference>
<dbReference type="Gene3D" id="3.40.50.150">
    <property type="entry name" value="Vaccinia Virus protein VP39"/>
    <property type="match status" value="1"/>
</dbReference>
<dbReference type="GO" id="GO:0008757">
    <property type="term" value="F:S-adenosylmethionine-dependent methyltransferase activity"/>
    <property type="evidence" value="ECO:0007669"/>
    <property type="project" value="InterPro"/>
</dbReference>
<keyword evidence="6" id="KW-1185">Reference proteome</keyword>
<dbReference type="InterPro" id="IPR029063">
    <property type="entry name" value="SAM-dependent_MTases_sf"/>
</dbReference>
<dbReference type="Proteomes" id="UP000237662">
    <property type="component" value="Unassembled WGS sequence"/>
</dbReference>
<organism evidence="5 6">
    <name type="scientific">Neolewinella xylanilytica</name>
    <dbReference type="NCBI Taxonomy" id="1514080"/>
    <lineage>
        <taxon>Bacteria</taxon>
        <taxon>Pseudomonadati</taxon>
        <taxon>Bacteroidota</taxon>
        <taxon>Saprospiria</taxon>
        <taxon>Saprospirales</taxon>
        <taxon>Lewinellaceae</taxon>
        <taxon>Neolewinella</taxon>
    </lineage>
</organism>
<dbReference type="InterPro" id="IPR013216">
    <property type="entry name" value="Methyltransf_11"/>
</dbReference>
<evidence type="ECO:0000313" key="5">
    <source>
        <dbReference type="EMBL" id="PPK85856.1"/>
    </source>
</evidence>
<gene>
    <name evidence="5" type="ORF">CLV84_2763</name>
</gene>
<evidence type="ECO:0000313" key="6">
    <source>
        <dbReference type="Proteomes" id="UP000237662"/>
    </source>
</evidence>
<evidence type="ECO:0000256" key="2">
    <source>
        <dbReference type="ARBA" id="ARBA00022603"/>
    </source>
</evidence>
<comment type="caution">
    <text evidence="5">The sequence shown here is derived from an EMBL/GenBank/DDBJ whole genome shotgun (WGS) entry which is preliminary data.</text>
</comment>
<evidence type="ECO:0000256" key="3">
    <source>
        <dbReference type="ARBA" id="ARBA00022679"/>
    </source>
</evidence>
<keyword evidence="2 5" id="KW-0489">Methyltransferase</keyword>